<sequence length="202" mass="22704">MDVKSPIAAEVSSSATQTRYQFGCPPCSGYRVGMTSSFDKTINRHPCTSAYLLKCTAFPPSWSESVLALCRIIGRQFILPGRPCISDGRHLELRIFASFETILRCWWQPLWDIPILALTLSNPTSLQVQFISIQHNYPFLKRKIRLLMSYGKSGFYGETVTMLMHPLVDSTSLASYSPIHASSGLESLPKSHKKRQFSILVV</sequence>
<name>A0A448WIW0_9PLAT</name>
<organism evidence="1 2">
    <name type="scientific">Protopolystoma xenopodis</name>
    <dbReference type="NCBI Taxonomy" id="117903"/>
    <lineage>
        <taxon>Eukaryota</taxon>
        <taxon>Metazoa</taxon>
        <taxon>Spiralia</taxon>
        <taxon>Lophotrochozoa</taxon>
        <taxon>Platyhelminthes</taxon>
        <taxon>Monogenea</taxon>
        <taxon>Polyopisthocotylea</taxon>
        <taxon>Polystomatidea</taxon>
        <taxon>Polystomatidae</taxon>
        <taxon>Protopolystoma</taxon>
    </lineage>
</organism>
<dbReference type="Proteomes" id="UP000784294">
    <property type="component" value="Unassembled WGS sequence"/>
</dbReference>
<evidence type="ECO:0000313" key="2">
    <source>
        <dbReference type="Proteomes" id="UP000784294"/>
    </source>
</evidence>
<dbReference type="EMBL" id="CAAALY010015978">
    <property type="protein sequence ID" value="VEL12831.1"/>
    <property type="molecule type" value="Genomic_DNA"/>
</dbReference>
<protein>
    <submittedName>
        <fullName evidence="1">Uncharacterized protein</fullName>
    </submittedName>
</protein>
<comment type="caution">
    <text evidence="1">The sequence shown here is derived from an EMBL/GenBank/DDBJ whole genome shotgun (WGS) entry which is preliminary data.</text>
</comment>
<reference evidence="1" key="1">
    <citation type="submission" date="2018-11" db="EMBL/GenBank/DDBJ databases">
        <authorList>
            <consortium name="Pathogen Informatics"/>
        </authorList>
    </citation>
    <scope>NUCLEOTIDE SEQUENCE</scope>
</reference>
<evidence type="ECO:0000313" key="1">
    <source>
        <dbReference type="EMBL" id="VEL12831.1"/>
    </source>
</evidence>
<keyword evidence="2" id="KW-1185">Reference proteome</keyword>
<proteinExistence type="predicted"/>
<accession>A0A448WIW0</accession>
<gene>
    <name evidence="1" type="ORF">PXEA_LOCUS6271</name>
</gene>
<dbReference type="AlphaFoldDB" id="A0A448WIW0"/>